<feature type="region of interest" description="Disordered" evidence="1">
    <location>
        <begin position="448"/>
        <end position="469"/>
    </location>
</feature>
<protein>
    <submittedName>
        <fullName evidence="3">Ubiquitin-like superfamily protein</fullName>
    </submittedName>
</protein>
<feature type="region of interest" description="Disordered" evidence="1">
    <location>
        <begin position="181"/>
        <end position="214"/>
    </location>
</feature>
<feature type="region of interest" description="Disordered" evidence="1">
    <location>
        <begin position="90"/>
        <end position="128"/>
    </location>
</feature>
<organism evidence="3 4">
    <name type="scientific">Forsythia ovata</name>
    <dbReference type="NCBI Taxonomy" id="205694"/>
    <lineage>
        <taxon>Eukaryota</taxon>
        <taxon>Viridiplantae</taxon>
        <taxon>Streptophyta</taxon>
        <taxon>Embryophyta</taxon>
        <taxon>Tracheophyta</taxon>
        <taxon>Spermatophyta</taxon>
        <taxon>Magnoliopsida</taxon>
        <taxon>eudicotyledons</taxon>
        <taxon>Gunneridae</taxon>
        <taxon>Pentapetalae</taxon>
        <taxon>asterids</taxon>
        <taxon>lamiids</taxon>
        <taxon>Lamiales</taxon>
        <taxon>Oleaceae</taxon>
        <taxon>Forsythieae</taxon>
        <taxon>Forsythia</taxon>
    </lineage>
</organism>
<feature type="compositionally biased region" description="Polar residues" evidence="1">
    <location>
        <begin position="529"/>
        <end position="596"/>
    </location>
</feature>
<feature type="compositionally biased region" description="Polar residues" evidence="1">
    <location>
        <begin position="186"/>
        <end position="210"/>
    </location>
</feature>
<keyword evidence="4" id="KW-1185">Reference proteome</keyword>
<dbReference type="PROSITE" id="PS50053">
    <property type="entry name" value="UBIQUITIN_2"/>
    <property type="match status" value="1"/>
</dbReference>
<feature type="domain" description="Ubiquitin-like" evidence="2">
    <location>
        <begin position="24"/>
        <end position="99"/>
    </location>
</feature>
<dbReference type="PRINTS" id="PR00348">
    <property type="entry name" value="UBIQUITIN"/>
</dbReference>
<dbReference type="EMBL" id="JBFOLJ010000017">
    <property type="protein sequence ID" value="KAL2468141.1"/>
    <property type="molecule type" value="Genomic_DNA"/>
</dbReference>
<dbReference type="Gene3D" id="3.10.20.90">
    <property type="entry name" value="Phosphatidylinositol 3-kinase Catalytic Subunit, Chain A, domain 1"/>
    <property type="match status" value="1"/>
</dbReference>
<comment type="caution">
    <text evidence="3">The sequence shown here is derived from an EMBL/GenBank/DDBJ whole genome shotgun (WGS) entry which is preliminary data.</text>
</comment>
<feature type="region of interest" description="Disordered" evidence="1">
    <location>
        <begin position="700"/>
        <end position="722"/>
    </location>
</feature>
<feature type="compositionally biased region" description="Low complexity" evidence="1">
    <location>
        <begin position="9"/>
        <end position="20"/>
    </location>
</feature>
<feature type="region of interest" description="Disordered" evidence="1">
    <location>
        <begin position="260"/>
        <end position="286"/>
    </location>
</feature>
<dbReference type="AlphaFoldDB" id="A0ABD1PW22"/>
<dbReference type="InterPro" id="IPR019956">
    <property type="entry name" value="Ubiquitin_dom"/>
</dbReference>
<dbReference type="FunFam" id="3.10.20.90:FF:000154">
    <property type="entry name" value="Large proline-rich protein BAG6"/>
    <property type="match status" value="1"/>
</dbReference>
<accession>A0ABD1PW22</accession>
<name>A0ABD1PW22_9LAMI</name>
<evidence type="ECO:0000313" key="4">
    <source>
        <dbReference type="Proteomes" id="UP001604277"/>
    </source>
</evidence>
<dbReference type="SMART" id="SM00213">
    <property type="entry name" value="UBQ"/>
    <property type="match status" value="1"/>
</dbReference>
<dbReference type="SUPFAM" id="SSF54236">
    <property type="entry name" value="Ubiquitin-like"/>
    <property type="match status" value="1"/>
</dbReference>
<feature type="region of interest" description="Disordered" evidence="1">
    <location>
        <begin position="1"/>
        <end position="20"/>
    </location>
</feature>
<feature type="compositionally biased region" description="Polar residues" evidence="1">
    <location>
        <begin position="460"/>
        <end position="469"/>
    </location>
</feature>
<evidence type="ECO:0000259" key="2">
    <source>
        <dbReference type="PROSITE" id="PS50053"/>
    </source>
</evidence>
<dbReference type="Proteomes" id="UP001604277">
    <property type="component" value="Unassembled WGS sequence"/>
</dbReference>
<evidence type="ECO:0000256" key="1">
    <source>
        <dbReference type="SAM" id="MobiDB-lite"/>
    </source>
</evidence>
<dbReference type="PANTHER" id="PTHR15204">
    <property type="entry name" value="LARGE PROLINE-RICH PROTEIN BAG6"/>
    <property type="match status" value="1"/>
</dbReference>
<dbReference type="Pfam" id="PF00240">
    <property type="entry name" value="ubiquitin"/>
    <property type="match status" value="1"/>
</dbReference>
<dbReference type="InterPro" id="IPR029071">
    <property type="entry name" value="Ubiquitin-like_domsf"/>
</dbReference>
<sequence>MADQQPLEGSSSSDVSGGSSQSAVELNIKTLDSRIFSFEADKNMAISAFKEKIATQIGVPIGQQRLIFRGKVLKDDHPLSEYNVENGDTLHLVERQPQPSPGSGTGESMASNDNRVSGQEYPAGGPRNRIGQITHSVVLGTLNVGEPGPGEAVVPDLSRVIGAVLNSIGIGNLAGGSGIQPGVQASHGNETEGSQVNAGSQSQAGNQSAPMQAVPGQFAPLGMQIPQGAAIAIPSLNMPIPDSLNTLTEFMNRMEQAFSQNGYQPNQSPNVSSDLPTADLPSNSRGLPTPEALSIVLRHAQRLLSGPTISALSRIAGRLDQEGSSTDTTVRGQIHSESVQLGIAMQHLGALLLELGRTILTLHMGQSPAEYFLNAGPAVYISPSGPNPIMVQPFPLQTSSLFGGPAGLPSNPVAPGPVGIGNIPRNVNIHIHTGASLAPIVSNLRSRAPNGEGMQGEHVNGTTSGDSGQTQVLSGRNVIANAFPSRPNVVSVSGAVGGGVSQVPDSGSFSNVISEINSELRRLVANAGNENHAPSGQSEESTGREQSAGSGAGNDDTSCQQMNSSSNGAGETGQTLSGPSMMGNQKTQPQCRQPCNTEEVGGVVNSKSEPSTSFQGGSHNWSSKSDLAVEGATRSNQGKDISDGSSGVPIGLGLGGLHPKRRGRLQKAQSKNSDGATASNQGEQSRTVGQQVLQSLASFSTRGNANTPPLGPSPQPPRGVMESVPTAVQNADGQVDVASSMSHILQSPALDGLLTGVSQQTGVGSPDMLRNMLQQFTQNPAMRSTVNQLAQQIDSHDLGSMFSGLNRGQGGGIDLSTMMQQMMPIVSQALGGVSSVPQPTPPLEPGMYHSRSRRDMAPTQEDSQIELRQVVQRLENQNSAGEIFRSVVDSAVHQYGRGSAELVNELCSEGRLTHEFMQMLSHDISQRLQDETGS</sequence>
<gene>
    <name evidence="3" type="ORF">Fot_51666</name>
</gene>
<dbReference type="PANTHER" id="PTHR15204:SF5">
    <property type="entry name" value="LARGE PROLINE-RICH PROTEIN BAG6 ISOFORM X1"/>
    <property type="match status" value="1"/>
</dbReference>
<feature type="compositionally biased region" description="Polar residues" evidence="1">
    <location>
        <begin position="667"/>
        <end position="688"/>
    </location>
</feature>
<feature type="compositionally biased region" description="Polar residues" evidence="1">
    <location>
        <begin position="605"/>
        <end position="625"/>
    </location>
</feature>
<feature type="compositionally biased region" description="Polar residues" evidence="1">
    <location>
        <begin position="106"/>
        <end position="117"/>
    </location>
</feature>
<reference evidence="4" key="1">
    <citation type="submission" date="2024-07" db="EMBL/GenBank/DDBJ databases">
        <title>Two chromosome-level genome assemblies of Korean endemic species Abeliophyllum distichum and Forsythia ovata (Oleaceae).</title>
        <authorList>
            <person name="Jang H."/>
        </authorList>
    </citation>
    <scope>NUCLEOTIDE SEQUENCE [LARGE SCALE GENOMIC DNA]</scope>
</reference>
<feature type="region of interest" description="Disordered" evidence="1">
    <location>
        <begin position="529"/>
        <end position="688"/>
    </location>
</feature>
<dbReference type="InterPro" id="IPR000626">
    <property type="entry name" value="Ubiquitin-like_dom"/>
</dbReference>
<evidence type="ECO:0000313" key="3">
    <source>
        <dbReference type="EMBL" id="KAL2468141.1"/>
    </source>
</evidence>
<proteinExistence type="predicted"/>
<feature type="compositionally biased region" description="Polar residues" evidence="1">
    <location>
        <begin position="633"/>
        <end position="645"/>
    </location>
</feature>